<comment type="caution">
    <text evidence="2">The sequence shown here is derived from an EMBL/GenBank/DDBJ whole genome shotgun (WGS) entry which is preliminary data.</text>
</comment>
<keyword evidence="1" id="KW-0812">Transmembrane</keyword>
<protein>
    <recommendedName>
        <fullName evidence="4">Transmembrane protein</fullName>
    </recommendedName>
</protein>
<dbReference type="Proteomes" id="UP000014969">
    <property type="component" value="Unassembled WGS sequence"/>
</dbReference>
<gene>
    <name evidence="2" type="ORF">J108_23445</name>
</gene>
<name>A0A829HN58_9MYCO</name>
<dbReference type="EMBL" id="ATFQ01000040">
    <property type="protein sequence ID" value="EPQ20971.1"/>
    <property type="molecule type" value="Genomic_DNA"/>
</dbReference>
<sequence>MRERATETREKEILMQQYMSLAMPLMAVAGLGVAFALGLTMYRNGRQKEKENHPD</sequence>
<organism evidence="2 3">
    <name type="scientific">Mycobacteroides abscessus subsp. bolletii CRM-0020</name>
    <dbReference type="NCBI Taxonomy" id="1306401"/>
    <lineage>
        <taxon>Bacteria</taxon>
        <taxon>Bacillati</taxon>
        <taxon>Actinomycetota</taxon>
        <taxon>Actinomycetes</taxon>
        <taxon>Mycobacteriales</taxon>
        <taxon>Mycobacteriaceae</taxon>
        <taxon>Mycobacteroides</taxon>
        <taxon>Mycobacteroides abscessus</taxon>
    </lineage>
</organism>
<evidence type="ECO:0000256" key="1">
    <source>
        <dbReference type="SAM" id="Phobius"/>
    </source>
</evidence>
<evidence type="ECO:0000313" key="3">
    <source>
        <dbReference type="Proteomes" id="UP000014969"/>
    </source>
</evidence>
<proteinExistence type="predicted"/>
<evidence type="ECO:0000313" key="2">
    <source>
        <dbReference type="EMBL" id="EPQ20971.1"/>
    </source>
</evidence>
<keyword evidence="1" id="KW-0472">Membrane</keyword>
<reference evidence="2 3" key="1">
    <citation type="journal article" date="2013" name="Genome Announc.">
        <title>Genome Sequence of an Epidemic Isolate of Mycobacterium abscessus subsp. bolletii from Rio de Janeiro, Brazil.</title>
        <authorList>
            <person name="Davidson R.M."/>
            <person name="Reynolds P.R."/>
            <person name="Farias-Hesson E."/>
            <person name="Duarte R.S."/>
            <person name="Jackson M."/>
            <person name="Strong M."/>
        </authorList>
    </citation>
    <scope>NUCLEOTIDE SEQUENCE [LARGE SCALE GENOMIC DNA]</scope>
    <source>
        <strain evidence="2 3">CRM-0020</strain>
    </source>
</reference>
<keyword evidence="1" id="KW-1133">Transmembrane helix</keyword>
<evidence type="ECO:0008006" key="4">
    <source>
        <dbReference type="Google" id="ProtNLM"/>
    </source>
</evidence>
<dbReference type="AlphaFoldDB" id="A0A829HN58"/>
<accession>A0A829HN58</accession>
<feature type="transmembrane region" description="Helical" evidence="1">
    <location>
        <begin position="21"/>
        <end position="42"/>
    </location>
</feature>